<feature type="compositionally biased region" description="Low complexity" evidence="1">
    <location>
        <begin position="178"/>
        <end position="191"/>
    </location>
</feature>
<accession>A0A4D8Q575</accession>
<name>A0A4D8Q575_AZOBR</name>
<evidence type="ECO:0000313" key="3">
    <source>
        <dbReference type="EMBL" id="QCO03716.1"/>
    </source>
</evidence>
<evidence type="ECO:0000313" key="4">
    <source>
        <dbReference type="Proteomes" id="UP000298596"/>
    </source>
</evidence>
<keyword evidence="2" id="KW-0812">Transmembrane</keyword>
<geneLocation type="plasmid" evidence="3">
    <name>p1</name>
</geneLocation>
<feature type="transmembrane region" description="Helical" evidence="2">
    <location>
        <begin position="102"/>
        <end position="128"/>
    </location>
</feature>
<organism evidence="3 4">
    <name type="scientific">Azospirillum brasilense</name>
    <dbReference type="NCBI Taxonomy" id="192"/>
    <lineage>
        <taxon>Bacteria</taxon>
        <taxon>Pseudomonadati</taxon>
        <taxon>Pseudomonadota</taxon>
        <taxon>Alphaproteobacteria</taxon>
        <taxon>Rhodospirillales</taxon>
        <taxon>Azospirillaceae</taxon>
        <taxon>Azospirillum</taxon>
    </lineage>
</organism>
<keyword evidence="2" id="KW-1133">Transmembrane helix</keyword>
<gene>
    <name evidence="3" type="ORF">D3867_16990</name>
</gene>
<proteinExistence type="predicted"/>
<dbReference type="AlphaFoldDB" id="A0A4D8Q575"/>
<protein>
    <submittedName>
        <fullName evidence="3">Uncharacterized protein</fullName>
    </submittedName>
</protein>
<sequence length="202" mass="21119">MIGLMIASFFSVAWVLANAALRPIAGSVYLILAGLALWLFDGLTTVLFGGANGSVIALILFILSKLALVGMIVGLAVPARSGMLGIEQAEARLLYGCFMNSAALGAVAHILLYLLTAVGGCFFASLLIRQGAAILMANAAFVADFGTDKALLAVFTGPTPPWAVATHLRRRWSRWHGAASSIPSPATSPLPVGSCRRKRPNP</sequence>
<reference evidence="3 4" key="1">
    <citation type="submission" date="2018-09" db="EMBL/GenBank/DDBJ databases">
        <title>Whole genome based analysis of evolution and adaptive divergence in Indian and Brazilian strains of Azospirillum brasilense.</title>
        <authorList>
            <person name="Singh C."/>
            <person name="Tripathi A.K."/>
        </authorList>
    </citation>
    <scope>NUCLEOTIDE SEQUENCE [LARGE SCALE GENOMIC DNA]</scope>
    <source>
        <strain evidence="3 4">MTCC4036</strain>
        <plasmid evidence="3 4">p1</plasmid>
    </source>
</reference>
<feature type="transmembrane region" description="Helical" evidence="2">
    <location>
        <begin position="29"/>
        <end position="48"/>
    </location>
</feature>
<dbReference type="Proteomes" id="UP000298596">
    <property type="component" value="Plasmid p1"/>
</dbReference>
<evidence type="ECO:0000256" key="1">
    <source>
        <dbReference type="SAM" id="MobiDB-lite"/>
    </source>
</evidence>
<evidence type="ECO:0000256" key="2">
    <source>
        <dbReference type="SAM" id="Phobius"/>
    </source>
</evidence>
<keyword evidence="3" id="KW-0614">Plasmid</keyword>
<keyword evidence="2" id="KW-0472">Membrane</keyword>
<feature type="region of interest" description="Disordered" evidence="1">
    <location>
        <begin position="178"/>
        <end position="202"/>
    </location>
</feature>
<feature type="transmembrane region" description="Helical" evidence="2">
    <location>
        <begin position="55"/>
        <end position="77"/>
    </location>
</feature>
<dbReference type="EMBL" id="CP032331">
    <property type="protein sequence ID" value="QCO03716.1"/>
    <property type="molecule type" value="Genomic_DNA"/>
</dbReference>